<sequence length="135" mass="15569">MQVLENLEPEEILNSDQMDAALADPKMLGMQFLNGANKRYWVDIDVTLAFLVHWEKDGEALPFDGIQSACKTHHHFAFSPYPTSKMHVRWWEHEYVIPIDEDGIANDEYWGRRLLGPKAALARQGFHLNTETCNL</sequence>
<dbReference type="AlphaFoldDB" id="A0A4Z1F958"/>
<evidence type="ECO:0000313" key="1">
    <source>
        <dbReference type="EMBL" id="TGO20896.1"/>
    </source>
</evidence>
<gene>
    <name evidence="1" type="ORF">BPAE_0258g00040</name>
</gene>
<proteinExistence type="predicted"/>
<protein>
    <submittedName>
        <fullName evidence="1">Uncharacterized protein</fullName>
    </submittedName>
</protein>
<reference evidence="1 2" key="1">
    <citation type="submission" date="2017-12" db="EMBL/GenBank/DDBJ databases">
        <title>Comparative genomics of Botrytis spp.</title>
        <authorList>
            <person name="Valero-Jimenez C.A."/>
            <person name="Tapia P."/>
            <person name="Veloso J."/>
            <person name="Silva-Moreno E."/>
            <person name="Staats M."/>
            <person name="Valdes J.H."/>
            <person name="Van Kan J.A.L."/>
        </authorList>
    </citation>
    <scope>NUCLEOTIDE SEQUENCE [LARGE SCALE GENOMIC DNA]</scope>
    <source>
        <strain evidence="1 2">Bp0003</strain>
    </source>
</reference>
<keyword evidence="2" id="KW-1185">Reference proteome</keyword>
<comment type="caution">
    <text evidence="1">The sequence shown here is derived from an EMBL/GenBank/DDBJ whole genome shotgun (WGS) entry which is preliminary data.</text>
</comment>
<dbReference type="Proteomes" id="UP000297910">
    <property type="component" value="Unassembled WGS sequence"/>
</dbReference>
<organism evidence="1 2">
    <name type="scientific">Botrytis paeoniae</name>
    <dbReference type="NCBI Taxonomy" id="278948"/>
    <lineage>
        <taxon>Eukaryota</taxon>
        <taxon>Fungi</taxon>
        <taxon>Dikarya</taxon>
        <taxon>Ascomycota</taxon>
        <taxon>Pezizomycotina</taxon>
        <taxon>Leotiomycetes</taxon>
        <taxon>Helotiales</taxon>
        <taxon>Sclerotiniaceae</taxon>
        <taxon>Botrytis</taxon>
    </lineage>
</organism>
<evidence type="ECO:0000313" key="2">
    <source>
        <dbReference type="Proteomes" id="UP000297910"/>
    </source>
</evidence>
<dbReference type="EMBL" id="PQXI01000257">
    <property type="protein sequence ID" value="TGO20896.1"/>
    <property type="molecule type" value="Genomic_DNA"/>
</dbReference>
<name>A0A4Z1F958_9HELO</name>
<accession>A0A4Z1F958</accession>